<accession>A0A2S8B0X4</accession>
<dbReference type="SUPFAM" id="SSF54909">
    <property type="entry name" value="Dimeric alpha+beta barrel"/>
    <property type="match status" value="1"/>
</dbReference>
<evidence type="ECO:0000313" key="5">
    <source>
        <dbReference type="EMBL" id="PQM26044.1"/>
    </source>
</evidence>
<dbReference type="SMART" id="SM00344">
    <property type="entry name" value="HTH_ASNC"/>
    <property type="match status" value="1"/>
</dbReference>
<gene>
    <name evidence="5" type="ORF">CVO77_13170</name>
</gene>
<dbReference type="InterPro" id="IPR019887">
    <property type="entry name" value="Tscrpt_reg_AsnC/Lrp_C"/>
</dbReference>
<proteinExistence type="predicted"/>
<evidence type="ECO:0000256" key="2">
    <source>
        <dbReference type="ARBA" id="ARBA00023125"/>
    </source>
</evidence>
<dbReference type="InterPro" id="IPR036388">
    <property type="entry name" value="WH-like_DNA-bd_sf"/>
</dbReference>
<reference evidence="6" key="1">
    <citation type="submission" date="2017-11" db="EMBL/GenBank/DDBJ databases">
        <title>The complete genome sequence of Sphingopyxis pomeranensis sp. nov. strain WS5A3p.</title>
        <authorList>
            <person name="Kaminski M.A."/>
        </authorList>
    </citation>
    <scope>NUCLEOTIDE SEQUENCE [LARGE SCALE GENOMIC DNA]</scope>
    <source>
        <strain evidence="6">WS5A3p</strain>
    </source>
</reference>
<dbReference type="PANTHER" id="PTHR30154:SF53">
    <property type="entry name" value="HTH-TYPE TRANSCRIPTIONAL REGULATOR LRPC"/>
    <property type="match status" value="1"/>
</dbReference>
<organism evidence="5 6">
    <name type="scientific">Sphingopyxis lindanitolerans</name>
    <dbReference type="NCBI Taxonomy" id="2054227"/>
    <lineage>
        <taxon>Bacteria</taxon>
        <taxon>Pseudomonadati</taxon>
        <taxon>Pseudomonadota</taxon>
        <taxon>Alphaproteobacteria</taxon>
        <taxon>Sphingomonadales</taxon>
        <taxon>Sphingomonadaceae</taxon>
        <taxon>Sphingopyxis</taxon>
    </lineage>
</organism>
<keyword evidence="6" id="KW-1185">Reference proteome</keyword>
<dbReference type="Gene3D" id="1.10.10.10">
    <property type="entry name" value="Winged helix-like DNA-binding domain superfamily/Winged helix DNA-binding domain"/>
    <property type="match status" value="1"/>
</dbReference>
<dbReference type="SUPFAM" id="SSF46785">
    <property type="entry name" value="Winged helix' DNA-binding domain"/>
    <property type="match status" value="1"/>
</dbReference>
<dbReference type="PROSITE" id="PS50956">
    <property type="entry name" value="HTH_ASNC_2"/>
    <property type="match status" value="1"/>
</dbReference>
<dbReference type="Pfam" id="PF13404">
    <property type="entry name" value="HTH_AsnC-type"/>
    <property type="match status" value="1"/>
</dbReference>
<comment type="caution">
    <text evidence="5">The sequence shown here is derived from an EMBL/GenBank/DDBJ whole genome shotgun (WGS) entry which is preliminary data.</text>
</comment>
<dbReference type="InterPro" id="IPR036390">
    <property type="entry name" value="WH_DNA-bd_sf"/>
</dbReference>
<dbReference type="OrthoDB" id="9809462at2"/>
<name>A0A2S8B0X4_9SPHN</name>
<dbReference type="EMBL" id="PHFW01000003">
    <property type="protein sequence ID" value="PQM26044.1"/>
    <property type="molecule type" value="Genomic_DNA"/>
</dbReference>
<dbReference type="AlphaFoldDB" id="A0A2S8B0X4"/>
<dbReference type="Pfam" id="PF01037">
    <property type="entry name" value="AsnC_trans_reg"/>
    <property type="match status" value="1"/>
</dbReference>
<evidence type="ECO:0000259" key="4">
    <source>
        <dbReference type="PROSITE" id="PS50956"/>
    </source>
</evidence>
<sequence length="146" mass="16078">MTRDAIDDIDRKLLGLLRSNARLPTTSLAHALGISRGNTYARLARLERSRIIRGYTVQLGDEHDKGAVRAHVMIKLMPRHGRAVEARLSQLPELVALHAINGVFDLIGIIEAQSLVELNALIDRVGAIEGVENTTSSILLDTKIQR</sequence>
<keyword evidence="1" id="KW-0805">Transcription regulation</keyword>
<dbReference type="InterPro" id="IPR019888">
    <property type="entry name" value="Tscrpt_reg_AsnC-like"/>
</dbReference>
<evidence type="ECO:0000256" key="3">
    <source>
        <dbReference type="ARBA" id="ARBA00023163"/>
    </source>
</evidence>
<feature type="domain" description="HTH asnC-type" evidence="4">
    <location>
        <begin position="6"/>
        <end position="68"/>
    </location>
</feature>
<dbReference type="GO" id="GO:0043565">
    <property type="term" value="F:sequence-specific DNA binding"/>
    <property type="evidence" value="ECO:0007669"/>
    <property type="project" value="InterPro"/>
</dbReference>
<dbReference type="PANTHER" id="PTHR30154">
    <property type="entry name" value="LEUCINE-RESPONSIVE REGULATORY PROTEIN"/>
    <property type="match status" value="1"/>
</dbReference>
<dbReference type="Proteomes" id="UP000238954">
    <property type="component" value="Chromosome"/>
</dbReference>
<dbReference type="RefSeq" id="WP_105999425.1">
    <property type="nucleotide sequence ID" value="NZ_CM009578.1"/>
</dbReference>
<protein>
    <submittedName>
        <fullName evidence="5">AsnC family transcriptional regulator</fullName>
    </submittedName>
</protein>
<dbReference type="PRINTS" id="PR00033">
    <property type="entry name" value="HTHASNC"/>
</dbReference>
<keyword evidence="3" id="KW-0804">Transcription</keyword>
<dbReference type="InterPro" id="IPR011008">
    <property type="entry name" value="Dimeric_a/b-barrel"/>
</dbReference>
<keyword evidence="2" id="KW-0238">DNA-binding</keyword>
<dbReference type="GO" id="GO:0005829">
    <property type="term" value="C:cytosol"/>
    <property type="evidence" value="ECO:0007669"/>
    <property type="project" value="TreeGrafter"/>
</dbReference>
<dbReference type="GO" id="GO:0043200">
    <property type="term" value="P:response to amino acid"/>
    <property type="evidence" value="ECO:0007669"/>
    <property type="project" value="TreeGrafter"/>
</dbReference>
<evidence type="ECO:0000313" key="6">
    <source>
        <dbReference type="Proteomes" id="UP000238954"/>
    </source>
</evidence>
<dbReference type="Gene3D" id="3.30.70.920">
    <property type="match status" value="1"/>
</dbReference>
<evidence type="ECO:0000256" key="1">
    <source>
        <dbReference type="ARBA" id="ARBA00023015"/>
    </source>
</evidence>
<dbReference type="InterPro" id="IPR000485">
    <property type="entry name" value="AsnC-type_HTH_dom"/>
</dbReference>